<gene>
    <name evidence="1" type="ORF">MAGMO_0364</name>
</gene>
<proteinExistence type="predicted"/>
<dbReference type="EMBL" id="LO017727">
    <property type="protein sequence ID" value="CRH04576.1"/>
    <property type="molecule type" value="Genomic_DNA"/>
</dbReference>
<reference evidence="1" key="1">
    <citation type="submission" date="2015-04" db="EMBL/GenBank/DDBJ databases">
        <authorList>
            <person name="Syromyatnikov M.Y."/>
            <person name="Popov V.N."/>
        </authorList>
    </citation>
    <scope>NUCLEOTIDE SEQUENCE</scope>
    <source>
        <strain evidence="1">MO-1</strain>
    </source>
</reference>
<evidence type="ECO:0000313" key="1">
    <source>
        <dbReference type="EMBL" id="CRH04576.1"/>
    </source>
</evidence>
<accession>A0A1S7LFI8</accession>
<organism evidence="1">
    <name type="scientific">Magnetococcus massalia (strain MO-1)</name>
    <dbReference type="NCBI Taxonomy" id="451514"/>
    <lineage>
        <taxon>Bacteria</taxon>
        <taxon>Pseudomonadati</taxon>
        <taxon>Pseudomonadota</taxon>
        <taxon>Magnetococcia</taxon>
        <taxon>Magnetococcales</taxon>
        <taxon>Magnetococcaceae</taxon>
        <taxon>Magnetococcus</taxon>
    </lineage>
</organism>
<dbReference type="AlphaFoldDB" id="A0A1S7LFI8"/>
<sequence>MGKSNLTRILPGYDANWQQKWQTAHDRYKTLLNQPGALTAEEREELLSAMQRMEVAANSRFRTTAAYRDHHFHRVQQLLDEHGVAFELPSLSNHATLEEIDTWLERAHRAIEINMTENF</sequence>
<protein>
    <submittedName>
        <fullName evidence="1">Uncharacterized protein</fullName>
    </submittedName>
</protein>
<name>A0A1S7LFI8_MAGMO</name>